<keyword evidence="3" id="KW-1185">Reference proteome</keyword>
<dbReference type="InterPro" id="IPR044922">
    <property type="entry name" value="DUF2063_N_sf"/>
</dbReference>
<comment type="caution">
    <text evidence="2">The sequence shown here is derived from an EMBL/GenBank/DDBJ whole genome shotgun (WGS) entry which is preliminary data.</text>
</comment>
<organism evidence="2 3">
    <name type="scientific">Piscinibacter koreensis</name>
    <dbReference type="NCBI Taxonomy" id="2742824"/>
    <lineage>
        <taxon>Bacteria</taxon>
        <taxon>Pseudomonadati</taxon>
        <taxon>Pseudomonadota</taxon>
        <taxon>Betaproteobacteria</taxon>
        <taxon>Burkholderiales</taxon>
        <taxon>Sphaerotilaceae</taxon>
        <taxon>Piscinibacter</taxon>
    </lineage>
</organism>
<proteinExistence type="predicted"/>
<evidence type="ECO:0000313" key="2">
    <source>
        <dbReference type="EMBL" id="NUZ06789.1"/>
    </source>
</evidence>
<evidence type="ECO:0000313" key="3">
    <source>
        <dbReference type="Proteomes" id="UP000529637"/>
    </source>
</evidence>
<dbReference type="GO" id="GO:0003677">
    <property type="term" value="F:DNA binding"/>
    <property type="evidence" value="ECO:0007669"/>
    <property type="project" value="UniProtKB-KW"/>
</dbReference>
<dbReference type="RefSeq" id="WP_176069650.1">
    <property type="nucleotide sequence ID" value="NZ_JABWMJ010000006.1"/>
</dbReference>
<dbReference type="Gene3D" id="1.10.150.690">
    <property type="entry name" value="DUF2063"/>
    <property type="match status" value="1"/>
</dbReference>
<dbReference type="AlphaFoldDB" id="A0A7Y6NP95"/>
<gene>
    <name evidence="2" type="ORF">HQN59_13575</name>
</gene>
<feature type="domain" description="Putative DNA-binding" evidence="1">
    <location>
        <begin position="10"/>
        <end position="92"/>
    </location>
</feature>
<sequence>MPEAGAHAARFAPPLLDASAPVPAGLGGEERYAIHRNNVTVSLIEALAAIYPAVERLTGSDFFRAMARAHVRATPPATPLLFDYGREFPAFIDRYPHARELPWLGDVGRVERAWLDAYHAADAEPLSLADLAAVDAARLPDAVLVPHPAARVVRSRYPALSIFAMNREPAAPDARLESDASEDVLITRPAFDVTVRPLPPAGATLLIALMNGRTFGEAVAAAAAESDAFDLSASLAAMVDAGVFTHIELREPTP</sequence>
<accession>A0A7Y6NP95</accession>
<protein>
    <submittedName>
        <fullName evidence="2">Putative DNA-binding domain-containing protein</fullName>
    </submittedName>
</protein>
<dbReference type="Proteomes" id="UP000529637">
    <property type="component" value="Unassembled WGS sequence"/>
</dbReference>
<dbReference type="EMBL" id="JABWMJ010000006">
    <property type="protein sequence ID" value="NUZ06789.1"/>
    <property type="molecule type" value="Genomic_DNA"/>
</dbReference>
<keyword evidence="2" id="KW-0238">DNA-binding</keyword>
<reference evidence="2 3" key="1">
    <citation type="submission" date="2020-06" db="EMBL/GenBank/DDBJ databases">
        <title>Schlegella sp. ID0723 isolated from air conditioner.</title>
        <authorList>
            <person name="Kim D.Y."/>
            <person name="Kim D.-U."/>
        </authorList>
    </citation>
    <scope>NUCLEOTIDE SEQUENCE [LARGE SCALE GENOMIC DNA]</scope>
    <source>
        <strain evidence="2 3">ID0723</strain>
    </source>
</reference>
<dbReference type="Pfam" id="PF09836">
    <property type="entry name" value="DUF2063"/>
    <property type="match status" value="1"/>
</dbReference>
<name>A0A7Y6NP95_9BURK</name>
<evidence type="ECO:0000259" key="1">
    <source>
        <dbReference type="Pfam" id="PF09836"/>
    </source>
</evidence>
<dbReference type="InterPro" id="IPR018640">
    <property type="entry name" value="DUF2063"/>
</dbReference>